<dbReference type="InterPro" id="IPR018964">
    <property type="entry name" value="Phage_phiJL001_Gp84_C"/>
</dbReference>
<evidence type="ECO:0000313" key="2">
    <source>
        <dbReference type="EMBL" id="WWM71559.1"/>
    </source>
</evidence>
<dbReference type="RefSeq" id="WP_338505006.1">
    <property type="nucleotide sequence ID" value="NZ_CP145607.1"/>
</dbReference>
<proteinExistence type="predicted"/>
<reference evidence="2 3" key="1">
    <citation type="submission" date="2024-02" db="EMBL/GenBank/DDBJ databases">
        <title>Full genome sequence of Sphingomonas kaistensis.</title>
        <authorList>
            <person name="Poletto B.L."/>
            <person name="Silva G."/>
            <person name="Galante D."/>
            <person name="Campos K.R."/>
            <person name="Santos M.B.N."/>
            <person name="Sacchi C.T."/>
        </authorList>
    </citation>
    <scope>NUCLEOTIDE SEQUENCE [LARGE SCALE GENOMIC DNA]</scope>
    <source>
        <strain evidence="2 3">MA4R</strain>
    </source>
</reference>
<protein>
    <submittedName>
        <fullName evidence="2">Phage BR0599 family protein</fullName>
    </submittedName>
</protein>
<accession>A0ABZ2G5W3</accession>
<dbReference type="Pfam" id="PF09356">
    <property type="entry name" value="Phage_BR0599"/>
    <property type="match status" value="1"/>
</dbReference>
<dbReference type="NCBIfam" id="TIGR02218">
    <property type="entry name" value="phg_TIGR02218"/>
    <property type="match status" value="1"/>
</dbReference>
<dbReference type="EMBL" id="CP145607">
    <property type="protein sequence ID" value="WWM71559.1"/>
    <property type="molecule type" value="Genomic_DNA"/>
</dbReference>
<evidence type="ECO:0000313" key="3">
    <source>
        <dbReference type="Proteomes" id="UP001382935"/>
    </source>
</evidence>
<name>A0ABZ2G5W3_9SPHN</name>
<feature type="domain" description="Bacteriophage phiJL001 Gp84 C-terminal" evidence="1">
    <location>
        <begin position="183"/>
        <end position="258"/>
    </location>
</feature>
<sequence>MSQSLSDLTIATYNWIVQRPDGVGFATTSQDQRQQVGSMSLEADMDLKPSNLILRDRMYGSRLELGGGLSSPALRLGDLTSGRWNGSTVRLLASDWHRDGDAIPICNGELDKVVVEGGEVSMSIDLLPPAIRRPPCIQTSPECRAVLGDRHCRIDMRTRRTRLCVIKANANELTVDVSDIDGYAMGRLRWISGANCGVEQSILSTEGNKLLLHDVPEFPIKAGDRAIAHQGCDGRRTTCAERFGNILNFRGEPDLPGSEILMRFPGA</sequence>
<gene>
    <name evidence="2" type="ORF">V6R86_12985</name>
</gene>
<organism evidence="2 3">
    <name type="scientific">Sphingomonas kaistensis</name>
    <dbReference type="NCBI Taxonomy" id="298708"/>
    <lineage>
        <taxon>Bacteria</taxon>
        <taxon>Pseudomonadati</taxon>
        <taxon>Pseudomonadota</taxon>
        <taxon>Alphaproteobacteria</taxon>
        <taxon>Sphingomonadales</taxon>
        <taxon>Sphingomonadaceae</taxon>
        <taxon>Sphingomonas</taxon>
    </lineage>
</organism>
<evidence type="ECO:0000259" key="1">
    <source>
        <dbReference type="Pfam" id="PF09356"/>
    </source>
</evidence>
<dbReference type="Proteomes" id="UP001382935">
    <property type="component" value="Chromosome"/>
</dbReference>
<keyword evidence="3" id="KW-1185">Reference proteome</keyword>
<dbReference type="InterPro" id="IPR011928">
    <property type="entry name" value="Phage_phiJL001_Gp84"/>
</dbReference>
<dbReference type="Pfam" id="PF09931">
    <property type="entry name" value="Phage_phiJL001_Gp84_N"/>
    <property type="match status" value="1"/>
</dbReference>